<organism evidence="1 2">
    <name type="scientific">Raineyella fluvialis</name>
    <dbReference type="NCBI Taxonomy" id="2662261"/>
    <lineage>
        <taxon>Bacteria</taxon>
        <taxon>Bacillati</taxon>
        <taxon>Actinomycetota</taxon>
        <taxon>Actinomycetes</taxon>
        <taxon>Propionibacteriales</taxon>
        <taxon>Propionibacteriaceae</taxon>
        <taxon>Raineyella</taxon>
    </lineage>
</organism>
<name>A0A5Q2FC62_9ACTN</name>
<gene>
    <name evidence="1" type="ORF">Rai3103_06170</name>
</gene>
<dbReference type="AlphaFoldDB" id="A0A5Q2FC62"/>
<sequence length="80" mass="8953">MIRTYEFGLSHLVADHGWTTEVGWDQADLGLPREADAVLAGWQALLKSGFPFVKRTLLTDPRFTAVRPSIQAHLKASPRH</sequence>
<reference evidence="1 2" key="1">
    <citation type="submission" date="2019-10" db="EMBL/GenBank/DDBJ databases">
        <title>Genomic analysis of Raineyella sp. CBA3103.</title>
        <authorList>
            <person name="Roh S.W."/>
        </authorList>
    </citation>
    <scope>NUCLEOTIDE SEQUENCE [LARGE SCALE GENOMIC DNA]</scope>
    <source>
        <strain evidence="1 2">CBA3103</strain>
    </source>
</reference>
<evidence type="ECO:0000313" key="2">
    <source>
        <dbReference type="Proteomes" id="UP000386847"/>
    </source>
</evidence>
<dbReference type="Proteomes" id="UP000386847">
    <property type="component" value="Chromosome"/>
</dbReference>
<dbReference type="RefSeq" id="WP_153571848.1">
    <property type="nucleotide sequence ID" value="NZ_CP045725.1"/>
</dbReference>
<proteinExistence type="predicted"/>
<evidence type="ECO:0000313" key="1">
    <source>
        <dbReference type="EMBL" id="QGF23317.1"/>
    </source>
</evidence>
<keyword evidence="2" id="KW-1185">Reference proteome</keyword>
<dbReference type="EMBL" id="CP045725">
    <property type="protein sequence ID" value="QGF23317.1"/>
    <property type="molecule type" value="Genomic_DNA"/>
</dbReference>
<dbReference type="KEGG" id="rain:Rai3103_06170"/>
<accession>A0A5Q2FC62</accession>
<protein>
    <submittedName>
        <fullName evidence="1">Uncharacterized protein</fullName>
    </submittedName>
</protein>